<dbReference type="InterPro" id="IPR058240">
    <property type="entry name" value="rSAM_sf"/>
</dbReference>
<comment type="cofactor">
    <cofactor evidence="1">
        <name>[4Fe-4S] cluster</name>
        <dbReference type="ChEBI" id="CHEBI:49883"/>
    </cofactor>
</comment>
<dbReference type="Gene3D" id="3.20.20.70">
    <property type="entry name" value="Aldolase class I"/>
    <property type="match status" value="2"/>
</dbReference>
<proteinExistence type="predicted"/>
<dbReference type="OrthoDB" id="9801120at2"/>
<keyword evidence="2" id="KW-0004">4Fe-4S</keyword>
<sequence length="241" mass="27642">MFINQGIIEILLYEAKYSTDYDIEKVFLKACKKEKLSYKDIATLLQIEDEKHLDKLFEIAGRVNTHHAGPIDVDLRTTATTTDNYRNLKEEGICTYMLFQETYHLETYLRNYGKSITDDYYYHITAFDRAIEAGLEDVGTGVLLGLANPKFEVLALTMHNEHIENKYGIGFSNILFPRLKITEHMTSEEYPNIVNDTAFKKIIAITRLSLPLSNLIMSTRETNQLKNDFLECGGSQVSADF</sequence>
<evidence type="ECO:0000259" key="3">
    <source>
        <dbReference type="Pfam" id="PF06968"/>
    </source>
</evidence>
<gene>
    <name evidence="4" type="ORF">CHL78_010975</name>
</gene>
<dbReference type="AlphaFoldDB" id="A0A371J2U7"/>
<name>A0A371J2U7_9FIRM</name>
<dbReference type="InterPro" id="IPR010722">
    <property type="entry name" value="BATS_dom"/>
</dbReference>
<feature type="domain" description="Biotin and thiamin synthesis-associated" evidence="3">
    <location>
        <begin position="192"/>
        <end position="239"/>
    </location>
</feature>
<dbReference type="EMBL" id="NOJY02000017">
    <property type="protein sequence ID" value="RDY26986.1"/>
    <property type="molecule type" value="Genomic_DNA"/>
</dbReference>
<keyword evidence="2" id="KW-0479">Metal-binding</keyword>
<keyword evidence="2" id="KW-0411">Iron-sulfur</keyword>
<evidence type="ECO:0000256" key="1">
    <source>
        <dbReference type="ARBA" id="ARBA00001966"/>
    </source>
</evidence>
<dbReference type="PANTHER" id="PTHR43583">
    <property type="entry name" value="2-IMINOACETATE SYNTHASE"/>
    <property type="match status" value="1"/>
</dbReference>
<organism evidence="4 5">
    <name type="scientific">Romboutsia weinsteinii</name>
    <dbReference type="NCBI Taxonomy" id="2020949"/>
    <lineage>
        <taxon>Bacteria</taxon>
        <taxon>Bacillati</taxon>
        <taxon>Bacillota</taxon>
        <taxon>Clostridia</taxon>
        <taxon>Peptostreptococcales</taxon>
        <taxon>Peptostreptococcaceae</taxon>
        <taxon>Romboutsia</taxon>
    </lineage>
</organism>
<reference evidence="4 5" key="1">
    <citation type="journal article" date="2017" name="Genome Announc.">
        <title>Draft Genome Sequence of Romboutsia weinsteinii sp. nov. Strain CCRI-19649(T) Isolated from Surface Water.</title>
        <authorList>
            <person name="Maheux A.F."/>
            <person name="Boudreau D.K."/>
            <person name="Berube E."/>
            <person name="Boissinot M."/>
            <person name="Cantin P."/>
            <person name="Raymond F."/>
            <person name="Corbeil J."/>
            <person name="Omar R.F."/>
            <person name="Bergeron M.G."/>
        </authorList>
    </citation>
    <scope>NUCLEOTIDE SEQUENCE [LARGE SCALE GENOMIC DNA]</scope>
    <source>
        <strain evidence="4 5">CCRI-19649</strain>
    </source>
</reference>
<dbReference type="Pfam" id="PF06968">
    <property type="entry name" value="BATS"/>
    <property type="match status" value="1"/>
</dbReference>
<dbReference type="GO" id="GO:0051539">
    <property type="term" value="F:4 iron, 4 sulfur cluster binding"/>
    <property type="evidence" value="ECO:0007669"/>
    <property type="project" value="UniProtKB-KW"/>
</dbReference>
<keyword evidence="5" id="KW-1185">Reference proteome</keyword>
<evidence type="ECO:0000313" key="4">
    <source>
        <dbReference type="EMBL" id="RDY26986.1"/>
    </source>
</evidence>
<evidence type="ECO:0000256" key="2">
    <source>
        <dbReference type="ARBA" id="ARBA00022485"/>
    </source>
</evidence>
<dbReference type="Proteomes" id="UP000215694">
    <property type="component" value="Unassembled WGS sequence"/>
</dbReference>
<dbReference type="SUPFAM" id="SSF102114">
    <property type="entry name" value="Radical SAM enzymes"/>
    <property type="match status" value="1"/>
</dbReference>
<dbReference type="InterPro" id="IPR013785">
    <property type="entry name" value="Aldolase_TIM"/>
</dbReference>
<dbReference type="PANTHER" id="PTHR43583:SF2">
    <property type="entry name" value="THIAZOLE BIOSYNTHESIS PROTEIN"/>
    <property type="match status" value="1"/>
</dbReference>
<dbReference type="InterPro" id="IPR034428">
    <property type="entry name" value="ThiH/NoCL/HydG-like"/>
</dbReference>
<accession>A0A371J2U7</accession>
<evidence type="ECO:0000313" key="5">
    <source>
        <dbReference type="Proteomes" id="UP000215694"/>
    </source>
</evidence>
<protein>
    <recommendedName>
        <fullName evidence="3">Biotin and thiamin synthesis-associated domain-containing protein</fullName>
    </recommendedName>
</protein>
<comment type="caution">
    <text evidence="4">The sequence shown here is derived from an EMBL/GenBank/DDBJ whole genome shotgun (WGS) entry which is preliminary data.</text>
</comment>
<dbReference type="RefSeq" id="WP_094366947.1">
    <property type="nucleotide sequence ID" value="NZ_NOJY02000017.1"/>
</dbReference>
<keyword evidence="2" id="KW-0408">Iron</keyword>